<feature type="region of interest" description="Disordered" evidence="2">
    <location>
        <begin position="920"/>
        <end position="945"/>
    </location>
</feature>
<gene>
    <name evidence="5" type="ORF">POVCU1_045260</name>
    <name evidence="4" type="ORF">POVCU2_0048880</name>
</gene>
<evidence type="ECO:0000313" key="6">
    <source>
        <dbReference type="Proteomes" id="UP000078546"/>
    </source>
</evidence>
<keyword evidence="1" id="KW-0175">Coiled coil</keyword>
<organism evidence="4 7">
    <name type="scientific">Plasmodium ovale curtisi</name>
    <dbReference type="NCBI Taxonomy" id="864141"/>
    <lineage>
        <taxon>Eukaryota</taxon>
        <taxon>Sar</taxon>
        <taxon>Alveolata</taxon>
        <taxon>Apicomplexa</taxon>
        <taxon>Aconoidasida</taxon>
        <taxon>Haemosporida</taxon>
        <taxon>Plasmodiidae</taxon>
        <taxon>Plasmodium</taxon>
        <taxon>Plasmodium (Plasmodium)</taxon>
    </lineage>
</organism>
<sequence>MNSWLNVLSKRISLQRKQSFYFLSLKSRAKHGFQRRTSFFLNKKRVSRLKRGEQKNSTDGSSDGNNGSSGISDGSDGGGGCEETFFRYTGHDGSDGTYTKILEKKAVEIKNSKNCFQSRLKNARSEEEQGFRYQPLDYTTLHLLSIELNVLLQDSIVEHITQADHKTIVLHLSKREKEYYLYICYDNDNPVISLGLKIKKLFNRFIEDDYAQKLNPVLKYAIISSIYMKKSFVKILCIDFILKRKTEEDIDLEDILSNNTNSSSRKVTLLFDLYHNSCISFVINKVNNEILISPHNYITEKTIDKSFKEGHVYIFPTNDDCKIIPNHYEFFSSFLSLFKARKEQTFISSMLDLYEGISYNLLLKFFNYLNISSDSRFSEIDQGLLLDFFNHTYIKWVRFLNLKEKNGTFVYAPHFDHSLNVYSVLHFTHTRKGHVQGGVTPSDVCITRSHVNVATSDVCISPSDVSTSNASGVARTCPKEAHQDGNKIKETHFQTVIELVYYYYGKSLSVNKFYSMLKFCKEFIKKKIPQYEDMLNQYKHDREICEKAYLLHENINTLSVFNHTISKMNDWIDKKTFDALKLIEHELKFNSLEDNRKKYAKRLDEKKQKEEILQKKIFNVQPNTVKSSHNIFKGSLLIKINETDLSSPFLIIGRNSKQNEKISTQILKFNDLWFHVHEHPGGHVILRNKKINGKIITADLSIADLNIDEEIKYAANMAAYFSKARKLEKTLVCFTFGKYILKDNTLKEGAVEVLKYRLVYGRPSKVASIIKDLNERNKEIEFSKRKIDLCILTNKRRYRFYPVYYMLNDKKRCKISKRKNGYINVLTFYLNRKKPKQAYQLCHYVEGRKNKCAQKFREGKYFAETNFFNPKQFKNLFPDEKGNKKGKSTDDSECLELEKVENLKEIAPDLYQRLMDYKKSEGDDGVSRKDEEKGKSNQSGETRKLGEEIDTRDLCVYEGLPLLMIDGKDFQGFADSRKIKIKPQISTPFSNLEYEEFVQSNGAKWGNNTKGDTTLKGGNTVKGEHPTERYSQNYTGYVEKSEKDSQYHTRDTLGEEGQKLNDFEREVVYILSKRCDKESPRRRNAKEEKIEKYKKVGKHYYMDTTLGEVLYDRDYPGYIYLNHGQNIKELDEKSEFKSEFPSYINPSNVHLRTGRRREEHKKKDSGIKQKRRWGSNIQKDIKRGNWRYYDDRVKDLLDSVDQEKLEENYYSNNYYQRTHTNTGYGSLEKVQNNYFDVQFIGSAETYPANISVGMNFIWPINFVPLLCKQYTKRLGQPVKSEIFNLGGFDSLQLWFYPDGMNNSIDGYCALKLVMKPGSFLPVKIFFFAFSEYNYVHTNPFYKESADYVTSSLNLCRCLLKTKENLKNIENNKDYVILGPAGNIYIGVGIFDKSYDFEEDFKKFYSVNDKYKKKKVNNNYEYKYDWDEGVHIFDNWLKKQTAITDDKDELLPVYYTHSELYENYKYQYVPEKNPFKFLRKKGDKHSWNRHPF</sequence>
<protein>
    <recommendedName>
        <fullName evidence="3">NFACT RNA-binding domain-containing protein</fullName>
    </recommendedName>
</protein>
<feature type="region of interest" description="Disordered" evidence="2">
    <location>
        <begin position="48"/>
        <end position="78"/>
    </location>
</feature>
<dbReference type="GO" id="GO:1990116">
    <property type="term" value="P:ribosome-associated ubiquitin-dependent protein catabolic process"/>
    <property type="evidence" value="ECO:0007669"/>
    <property type="project" value="TreeGrafter"/>
</dbReference>
<dbReference type="EMBL" id="FLQU01000636">
    <property type="protein sequence ID" value="SBS88510.1"/>
    <property type="molecule type" value="Genomic_DNA"/>
</dbReference>
<dbReference type="InterPro" id="IPR008532">
    <property type="entry name" value="NFACT_RNA-bd"/>
</dbReference>
<dbReference type="InterPro" id="IPR051608">
    <property type="entry name" value="RQC_Subunit_NEMF"/>
</dbReference>
<feature type="region of interest" description="Disordered" evidence="2">
    <location>
        <begin position="1147"/>
        <end position="1169"/>
    </location>
</feature>
<dbReference type="Proteomes" id="UP000078560">
    <property type="component" value="Unassembled WGS sequence"/>
</dbReference>
<dbReference type="EMBL" id="FLQV01000824">
    <property type="protein sequence ID" value="SBS98324.1"/>
    <property type="molecule type" value="Genomic_DNA"/>
</dbReference>
<dbReference type="GO" id="GO:0000049">
    <property type="term" value="F:tRNA binding"/>
    <property type="evidence" value="ECO:0007669"/>
    <property type="project" value="TreeGrafter"/>
</dbReference>
<feature type="coiled-coil region" evidence="1">
    <location>
        <begin position="582"/>
        <end position="616"/>
    </location>
</feature>
<proteinExistence type="predicted"/>
<reference evidence="6 7" key="1">
    <citation type="submission" date="2016-05" db="EMBL/GenBank/DDBJ databases">
        <authorList>
            <person name="Naeem Raeece"/>
        </authorList>
    </citation>
    <scope>NUCLEOTIDE SEQUENCE [LARGE SCALE GENOMIC DNA]</scope>
</reference>
<evidence type="ECO:0000256" key="1">
    <source>
        <dbReference type="SAM" id="Coils"/>
    </source>
</evidence>
<dbReference type="GO" id="GO:0072344">
    <property type="term" value="P:rescue of stalled ribosome"/>
    <property type="evidence" value="ECO:0007669"/>
    <property type="project" value="TreeGrafter"/>
</dbReference>
<dbReference type="Gene3D" id="2.30.310.10">
    <property type="entry name" value="ibrinogen binding protein from staphylococcus aureus domain"/>
    <property type="match status" value="1"/>
</dbReference>
<feature type="region of interest" description="Disordered" evidence="2">
    <location>
        <begin position="1008"/>
        <end position="1027"/>
    </location>
</feature>
<dbReference type="PANTHER" id="PTHR15239">
    <property type="entry name" value="NUCLEAR EXPORT MEDIATOR FACTOR NEMF"/>
    <property type="match status" value="1"/>
</dbReference>
<accession>A0A1A8W6A5</accession>
<name>A0A1A8W6A5_PLAOA</name>
<dbReference type="GO" id="GO:0043023">
    <property type="term" value="F:ribosomal large subunit binding"/>
    <property type="evidence" value="ECO:0007669"/>
    <property type="project" value="TreeGrafter"/>
</dbReference>
<dbReference type="Pfam" id="PF05670">
    <property type="entry name" value="NFACT-R_1"/>
    <property type="match status" value="1"/>
</dbReference>
<dbReference type="GO" id="GO:1990112">
    <property type="term" value="C:RQC complex"/>
    <property type="evidence" value="ECO:0007669"/>
    <property type="project" value="TreeGrafter"/>
</dbReference>
<evidence type="ECO:0000313" key="7">
    <source>
        <dbReference type="Proteomes" id="UP000078560"/>
    </source>
</evidence>
<dbReference type="SUPFAM" id="SSF49599">
    <property type="entry name" value="TRAF domain-like"/>
    <property type="match status" value="1"/>
</dbReference>
<evidence type="ECO:0000313" key="5">
    <source>
        <dbReference type="EMBL" id="SBS98324.1"/>
    </source>
</evidence>
<evidence type="ECO:0000256" key="2">
    <source>
        <dbReference type="SAM" id="MobiDB-lite"/>
    </source>
</evidence>
<evidence type="ECO:0000313" key="4">
    <source>
        <dbReference type="EMBL" id="SBS88510.1"/>
    </source>
</evidence>
<dbReference type="PANTHER" id="PTHR15239:SF6">
    <property type="entry name" value="RIBOSOME QUALITY CONTROL COMPLEX SUBUNIT NEMF"/>
    <property type="match status" value="1"/>
</dbReference>
<feature type="domain" description="NFACT RNA-binding" evidence="3">
    <location>
        <begin position="649"/>
        <end position="752"/>
    </location>
</feature>
<feature type="compositionally biased region" description="Low complexity" evidence="2">
    <location>
        <begin position="57"/>
        <end position="74"/>
    </location>
</feature>
<reference evidence="4" key="2">
    <citation type="submission" date="2016-05" db="EMBL/GenBank/DDBJ databases">
        <authorList>
            <person name="Lavstsen T."/>
            <person name="Jespersen J.S."/>
        </authorList>
    </citation>
    <scope>NUCLEOTIDE SEQUENCE [LARGE SCALE GENOMIC DNA]</scope>
</reference>
<evidence type="ECO:0000259" key="3">
    <source>
        <dbReference type="Pfam" id="PF05670"/>
    </source>
</evidence>
<dbReference type="Pfam" id="PF05833">
    <property type="entry name" value="NFACT_N"/>
    <property type="match status" value="1"/>
</dbReference>
<dbReference type="Proteomes" id="UP000078546">
    <property type="component" value="Unassembled WGS sequence"/>
</dbReference>